<keyword evidence="1" id="KW-0611">Plant defense</keyword>
<reference evidence="3" key="1">
    <citation type="submission" date="2018-10" db="EMBL/GenBank/DDBJ databases">
        <title>Population genomic analysis revealed the cold adaptation of white poplar.</title>
        <authorList>
            <person name="Liu Y.-J."/>
        </authorList>
    </citation>
    <scope>NUCLEOTIDE SEQUENCE [LARGE SCALE GENOMIC DNA]</scope>
    <source>
        <strain evidence="3">PAL-ZL1</strain>
    </source>
</reference>
<dbReference type="SUPFAM" id="SSF52047">
    <property type="entry name" value="RNI-like"/>
    <property type="match status" value="4"/>
</dbReference>
<feature type="domain" description="Disease resistance protein At4g27190-like leucine-rich repeats" evidence="2">
    <location>
        <begin position="148"/>
        <end position="226"/>
    </location>
</feature>
<organism evidence="3">
    <name type="scientific">Populus alba</name>
    <name type="common">White poplar</name>
    <dbReference type="NCBI Taxonomy" id="43335"/>
    <lineage>
        <taxon>Eukaryota</taxon>
        <taxon>Viridiplantae</taxon>
        <taxon>Streptophyta</taxon>
        <taxon>Embryophyta</taxon>
        <taxon>Tracheophyta</taxon>
        <taxon>Spermatophyta</taxon>
        <taxon>Magnoliopsida</taxon>
        <taxon>eudicotyledons</taxon>
        <taxon>Gunneridae</taxon>
        <taxon>Pentapetalae</taxon>
        <taxon>rosids</taxon>
        <taxon>fabids</taxon>
        <taxon>Malpighiales</taxon>
        <taxon>Salicaceae</taxon>
        <taxon>Saliceae</taxon>
        <taxon>Populus</taxon>
    </lineage>
</organism>
<dbReference type="InterPro" id="IPR032675">
    <property type="entry name" value="LRR_dom_sf"/>
</dbReference>
<feature type="domain" description="Disease resistance protein At4g27190-like leucine-rich repeats" evidence="2">
    <location>
        <begin position="8"/>
        <end position="131"/>
    </location>
</feature>
<feature type="domain" description="Disease resistance protein At4g27190-like leucine-rich repeats" evidence="2">
    <location>
        <begin position="285"/>
        <end position="333"/>
    </location>
</feature>
<name>A0A4U5Q529_POPAL</name>
<dbReference type="InterPro" id="IPR057135">
    <property type="entry name" value="At4g27190-like_LRR"/>
</dbReference>
<dbReference type="Pfam" id="PF23247">
    <property type="entry name" value="LRR_RPS2"/>
    <property type="match status" value="7"/>
</dbReference>
<evidence type="ECO:0000259" key="2">
    <source>
        <dbReference type="Pfam" id="PF23247"/>
    </source>
</evidence>
<feature type="domain" description="Disease resistance protein At4g27190-like leucine-rich repeats" evidence="2">
    <location>
        <begin position="477"/>
        <end position="577"/>
    </location>
</feature>
<evidence type="ECO:0000256" key="1">
    <source>
        <dbReference type="ARBA" id="ARBA00022821"/>
    </source>
</evidence>
<dbReference type="InterPro" id="IPR050905">
    <property type="entry name" value="Plant_NBS-LRR"/>
</dbReference>
<feature type="domain" description="Disease resistance protein At4g27190-like leucine-rich repeats" evidence="2">
    <location>
        <begin position="352"/>
        <end position="469"/>
    </location>
</feature>
<dbReference type="AlphaFoldDB" id="A0A4U5Q529"/>
<gene>
    <name evidence="3" type="ORF">D5086_0000138850</name>
</gene>
<protein>
    <recommendedName>
        <fullName evidence="2">Disease resistance protein At4g27190-like leucine-rich repeats domain-containing protein</fullName>
    </recommendedName>
</protein>
<proteinExistence type="predicted"/>
<dbReference type="PANTHER" id="PTHR33463:SF135">
    <property type="entry name" value="RESISTANCE PROTEIN RPS2, PUTATIVE-RELATED"/>
    <property type="match status" value="1"/>
</dbReference>
<dbReference type="Gene3D" id="3.80.10.10">
    <property type="entry name" value="Ribonuclease Inhibitor"/>
    <property type="match status" value="4"/>
</dbReference>
<dbReference type="PANTHER" id="PTHR33463">
    <property type="entry name" value="NB-ARC DOMAIN-CONTAINING PROTEIN-RELATED"/>
    <property type="match status" value="1"/>
</dbReference>
<feature type="domain" description="Disease resistance protein At4g27190-like leucine-rich repeats" evidence="2">
    <location>
        <begin position="838"/>
        <end position="957"/>
    </location>
</feature>
<dbReference type="EMBL" id="RCHU01000446">
    <property type="protein sequence ID" value="TKS04859.1"/>
    <property type="molecule type" value="Genomic_DNA"/>
</dbReference>
<accession>A0A4U5Q529</accession>
<evidence type="ECO:0000313" key="3">
    <source>
        <dbReference type="EMBL" id="TKS04859.1"/>
    </source>
</evidence>
<sequence length="1000" mass="111476">MTSHGHGSQKDFFQRLKHVEVRECGDIRTLFPAKWRQALKNLRSVEIEYCDSLEEVFELDEEKELLSSLTRLWLSGLPELKCIWKGPTRHVSLHSLAHLELSSLDKLTFIFTPSLAQSLIHLETLQIDHCRGLKRLIREKDDEGEIITESLGFPKLKTLSITTCFKLEYVFPVSVSPSLQNLEEMVILSAHNLKQVFYSGEGDDIIVKSKIKDGIIDFPQLRKLSLFPGSSCNFFGPKHFAAQLPSLQELTIVGPEEGGNLLAQLQGFTSLEALNLYYVLVPDLNLRCIWKGLVPSNLTILQVYECKRLTHVFTDSMIASLVQLKALKISACEELEQIIVEDNDDENDQILSRSDLQSSSFPNLHLLKIRGCNKLKSLFPVAMASGLKKLYMLTVKESSQLLGVFGQDDHASPVNVEKEMVLPDLQELLLVQLPSISSFSLGCSNFLFPHLKKLEVDGCPKLTTIFGTTSNGSMSAQSKGFMNLKEISIENLEGVQDLMQVGCLITNRRGGHELSIVSLETLHLNLLPDLRCIWKGLLPSNLTSLKVNECKRLTHVFTDNMIASLVQLEVLEISNCEELEQIIAKDNDDENDQIFSGSDLQFACFPNLCRLEIRGFNKLKSLFPIAMASGLKKLQILEVRESSQLLGVFGQGDHASPVNVENEMVLPDLHELLLIQLPSISCFSLGCYDFLFPHLEKLKVHGCPKLTIESATTSNDSMSAQSKGFMNLKEISIENLDGVQDLMQVGCLITNRRGGHELSIVSLETLHLNLLPDLRCIWKGLLPRNLTSLEVNECKRLTHVFTNNMIASLVQLEVLEISNCDELEQIIAKDNDDENDQILAGSDLQSSCFPNLYRLEIRGCNKLKSLFPVAMASGLKKLSVLKVTKSSQLLGVFGQDDHASPVNVEKEMVLPDLQELLLVQLPSISSFSLGCSNFLFPHLKKLKVHGCPKLTTIFGTTSNGSMSAQSEVSQVAEGSSTGCSVPTSTCRTWTVYNGWKEEED</sequence>
<comment type="caution">
    <text evidence="3">The sequence shown here is derived from an EMBL/GenBank/DDBJ whole genome shotgun (WGS) entry which is preliminary data.</text>
</comment>
<feature type="domain" description="Disease resistance protein At4g27190-like leucine-rich repeats" evidence="2">
    <location>
        <begin position="692"/>
        <end position="821"/>
    </location>
</feature>